<proteinExistence type="predicted"/>
<keyword evidence="3" id="KW-1185">Reference proteome</keyword>
<gene>
    <name evidence="2" type="ORF">C273_10677</name>
</gene>
<dbReference type="InterPro" id="IPR038475">
    <property type="entry name" value="RecG_C_sf"/>
</dbReference>
<accession>K9AEX7</accession>
<dbReference type="STRING" id="1229783.C273_10677"/>
<sequence>MNKKQLLKYIQRGEGAELECKLGLGGLPKDIWPTYSAFANSNGGIIIIGLKEVNQSYENVDGIDVVKLQKQFWDHINSSHVSLNILQSDDVYPLRINGKSLLIIHVPRALRQQKPVSINPNPYIGTYRRNFEGDYRCTKQEIDTMIAESTNLVRDHQIIHGFNLTHVHDESLKRYRQRFTNLNPTHIWNDLTDLEFLKRIGGYRENQETHEAGLTAAGLLMFGEEYHIVTQFSHYFMDYREHVRIGTNQRWDNRITSQTGDWSGNLFDYFHKVAPKLLDNLPVPFQLNDDCLSRKLETDVHIAIREALLNTIIHADFNQNGNIIIEKNDTSFTFINHGVFRIPLEKAIRGGTSDIRNQTLARMFGLIGYGERAGYGLEFIHQVWHKHQWLDPVIEESFTPDRVKLTLTTKSDLKSSLLKNDGYVRFGAINKIVNKLKMHLSKF</sequence>
<name>K9AEX7_9STAP</name>
<dbReference type="OrthoDB" id="9768354at2"/>
<comment type="caution">
    <text evidence="2">The sequence shown here is derived from an EMBL/GenBank/DDBJ whole genome shotgun (WGS) entry which is preliminary data.</text>
</comment>
<organism evidence="2 3">
    <name type="scientific">Staphylococcus massiliensis S46</name>
    <dbReference type="NCBI Taxonomy" id="1229783"/>
    <lineage>
        <taxon>Bacteria</taxon>
        <taxon>Bacillati</taxon>
        <taxon>Bacillota</taxon>
        <taxon>Bacilli</taxon>
        <taxon>Bacillales</taxon>
        <taxon>Staphylococcaceae</taxon>
        <taxon>Staphylococcus</taxon>
    </lineage>
</organism>
<dbReference type="Proteomes" id="UP000009885">
    <property type="component" value="Unassembled WGS sequence"/>
</dbReference>
<feature type="domain" description="Schlafen AlbA-2" evidence="1">
    <location>
        <begin position="14"/>
        <end position="113"/>
    </location>
</feature>
<dbReference type="PATRIC" id="fig|1229783.3.peg.2123"/>
<dbReference type="Gene3D" id="3.30.950.30">
    <property type="entry name" value="Schlafen, AAA domain"/>
    <property type="match status" value="1"/>
</dbReference>
<dbReference type="Pfam" id="PF04326">
    <property type="entry name" value="SLFN_AlbA_2"/>
    <property type="match status" value="1"/>
</dbReference>
<dbReference type="RefSeq" id="WP_009384856.1">
    <property type="nucleotide sequence ID" value="NZ_AMSQ01000024.1"/>
</dbReference>
<dbReference type="eggNOG" id="COG2865">
    <property type="taxonomic scope" value="Bacteria"/>
</dbReference>
<dbReference type="AlphaFoldDB" id="K9AEX7"/>
<evidence type="ECO:0000313" key="3">
    <source>
        <dbReference type="Proteomes" id="UP000009885"/>
    </source>
</evidence>
<dbReference type="InterPro" id="IPR007421">
    <property type="entry name" value="Schlafen_AlbA_2_dom"/>
</dbReference>
<dbReference type="Gene3D" id="3.30.565.60">
    <property type="match status" value="1"/>
</dbReference>
<reference evidence="2 3" key="1">
    <citation type="journal article" date="2013" name="Genome Announc.">
        <title>Genome Sequence of Staphylococcus massiliensis Strain S46, Isolated from the Surface of Healthy Human Skin.</title>
        <authorList>
            <person name="Srivastav R."/>
            <person name="Singh A."/>
            <person name="Jangir P.K."/>
            <person name="Kumari C."/>
            <person name="Muduli S."/>
            <person name="Sharma R."/>
        </authorList>
    </citation>
    <scope>NUCLEOTIDE SEQUENCE [LARGE SCALE GENOMIC DNA]</scope>
    <source>
        <strain evidence="2 3">S46</strain>
    </source>
</reference>
<dbReference type="PANTHER" id="PTHR30595">
    <property type="entry name" value="GLPR-RELATED TRANSCRIPTIONAL REPRESSOR"/>
    <property type="match status" value="1"/>
</dbReference>
<dbReference type="EMBL" id="AMSQ01000024">
    <property type="protein sequence ID" value="EKU45849.1"/>
    <property type="molecule type" value="Genomic_DNA"/>
</dbReference>
<protein>
    <submittedName>
        <fullName evidence="2">Putative transcriptional regulator</fullName>
    </submittedName>
</protein>
<evidence type="ECO:0000313" key="2">
    <source>
        <dbReference type="EMBL" id="EKU45849.1"/>
    </source>
</evidence>
<dbReference type="PANTHER" id="PTHR30595:SF6">
    <property type="entry name" value="SCHLAFEN ALBA-2 DOMAIN-CONTAINING PROTEIN"/>
    <property type="match status" value="1"/>
</dbReference>
<evidence type="ECO:0000259" key="1">
    <source>
        <dbReference type="Pfam" id="PF04326"/>
    </source>
</evidence>
<dbReference type="InterPro" id="IPR038461">
    <property type="entry name" value="Schlafen_AlbA_2_dom_sf"/>
</dbReference>